<keyword evidence="2" id="KW-1185">Reference proteome</keyword>
<accession>A0AC60NV30</accession>
<evidence type="ECO:0000313" key="2">
    <source>
        <dbReference type="Proteomes" id="UP000805193"/>
    </source>
</evidence>
<reference evidence="1 2" key="1">
    <citation type="journal article" date="2020" name="Cell">
        <title>Large-Scale Comparative Analyses of Tick Genomes Elucidate Their Genetic Diversity and Vector Capacities.</title>
        <authorList>
            <consortium name="Tick Genome and Microbiome Consortium (TIGMIC)"/>
            <person name="Jia N."/>
            <person name="Wang J."/>
            <person name="Shi W."/>
            <person name="Du L."/>
            <person name="Sun Y."/>
            <person name="Zhan W."/>
            <person name="Jiang J.F."/>
            <person name="Wang Q."/>
            <person name="Zhang B."/>
            <person name="Ji P."/>
            <person name="Bell-Sakyi L."/>
            <person name="Cui X.M."/>
            <person name="Yuan T.T."/>
            <person name="Jiang B.G."/>
            <person name="Yang W.F."/>
            <person name="Lam T.T."/>
            <person name="Chang Q.C."/>
            <person name="Ding S.J."/>
            <person name="Wang X.J."/>
            <person name="Zhu J.G."/>
            <person name="Ruan X.D."/>
            <person name="Zhao L."/>
            <person name="Wei J.T."/>
            <person name="Ye R.Z."/>
            <person name="Que T.C."/>
            <person name="Du C.H."/>
            <person name="Zhou Y.H."/>
            <person name="Cheng J.X."/>
            <person name="Dai P.F."/>
            <person name="Guo W.B."/>
            <person name="Han X.H."/>
            <person name="Huang E.J."/>
            <person name="Li L.F."/>
            <person name="Wei W."/>
            <person name="Gao Y.C."/>
            <person name="Liu J.Z."/>
            <person name="Shao H.Z."/>
            <person name="Wang X."/>
            <person name="Wang C.C."/>
            <person name="Yang T.C."/>
            <person name="Huo Q.B."/>
            <person name="Li W."/>
            <person name="Chen H.Y."/>
            <person name="Chen S.E."/>
            <person name="Zhou L.G."/>
            <person name="Ni X.B."/>
            <person name="Tian J.H."/>
            <person name="Sheng Y."/>
            <person name="Liu T."/>
            <person name="Pan Y.S."/>
            <person name="Xia L.Y."/>
            <person name="Li J."/>
            <person name="Zhao F."/>
            <person name="Cao W.C."/>
        </authorList>
    </citation>
    <scope>NUCLEOTIDE SEQUENCE [LARGE SCALE GENOMIC DNA]</scope>
    <source>
        <strain evidence="1">Iper-2018</strain>
    </source>
</reference>
<proteinExistence type="predicted"/>
<organism evidence="1 2">
    <name type="scientific">Ixodes persulcatus</name>
    <name type="common">Taiga tick</name>
    <dbReference type="NCBI Taxonomy" id="34615"/>
    <lineage>
        <taxon>Eukaryota</taxon>
        <taxon>Metazoa</taxon>
        <taxon>Ecdysozoa</taxon>
        <taxon>Arthropoda</taxon>
        <taxon>Chelicerata</taxon>
        <taxon>Arachnida</taxon>
        <taxon>Acari</taxon>
        <taxon>Parasitiformes</taxon>
        <taxon>Ixodida</taxon>
        <taxon>Ixodoidea</taxon>
        <taxon>Ixodidae</taxon>
        <taxon>Ixodinae</taxon>
        <taxon>Ixodes</taxon>
    </lineage>
</organism>
<comment type="caution">
    <text evidence="1">The sequence shown here is derived from an EMBL/GenBank/DDBJ whole genome shotgun (WGS) entry which is preliminary data.</text>
</comment>
<sequence length="181" mass="21145">MYEDPAEVLEESKDEFAEAGKMPGIHLTNPTTPLVFSLPGGLDEFPHVYMEATLRPDVSIATFEWWWTKSQDYLPQLEVQTEQYKPGALNYSMDNFRNRNEAIPEKYFQLKIGQRHLIKFFFDSKDRYLVVKIDGMHALFELIEHDAKRYDQLRITGAFDIHIFRALHEQPLVLTAHTSPL</sequence>
<protein>
    <submittedName>
        <fullName evidence="1">Uncharacterized protein</fullName>
    </submittedName>
</protein>
<dbReference type="EMBL" id="JABSTQ010011474">
    <property type="protein sequence ID" value="KAG0410896.1"/>
    <property type="molecule type" value="Genomic_DNA"/>
</dbReference>
<gene>
    <name evidence="1" type="ORF">HPB47_011960</name>
</gene>
<evidence type="ECO:0000313" key="1">
    <source>
        <dbReference type="EMBL" id="KAG0410896.1"/>
    </source>
</evidence>
<name>A0AC60NV30_IXOPE</name>
<dbReference type="Proteomes" id="UP000805193">
    <property type="component" value="Unassembled WGS sequence"/>
</dbReference>